<dbReference type="OrthoDB" id="5422613at2759"/>
<proteinExistence type="predicted"/>
<dbReference type="Proteomes" id="UP000076532">
    <property type="component" value="Unassembled WGS sequence"/>
</dbReference>
<protein>
    <recommendedName>
        <fullName evidence="5">C2H2-type domain-containing protein</fullName>
    </recommendedName>
</protein>
<name>A0A166MDC7_9AGAM</name>
<dbReference type="STRING" id="436010.A0A166MDC7"/>
<evidence type="ECO:0000313" key="4">
    <source>
        <dbReference type="Proteomes" id="UP000076532"/>
    </source>
</evidence>
<sequence length="189" mass="21354">MSSEVIDLTDLPSDDEDDTLEGEASIGEGEEDEDAGAIDEAAFSQLLLAIETTPETRLRTVLAKLVESDHAVQLALFEELVTIQSERRKHKRSHSLTVVPRYVICANCDEDFDVGEEHEEDECVYHHGNLEVDYQAFADHDEDCHGPMDTDENRRQFPENFIWSCCEEDGNSEGCLKTVHTVGNKKRRI</sequence>
<evidence type="ECO:0000256" key="1">
    <source>
        <dbReference type="SAM" id="MobiDB-lite"/>
    </source>
</evidence>
<dbReference type="PANTHER" id="PTHR38167">
    <property type="entry name" value="C2H2-TYPE DOMAIN-CONTAINING PROTEIN"/>
    <property type="match status" value="1"/>
</dbReference>
<dbReference type="AlphaFoldDB" id="A0A166MDC7"/>
<accession>A0A166MDC7</accession>
<dbReference type="EMBL" id="KV417530">
    <property type="protein sequence ID" value="KZP23887.1"/>
    <property type="molecule type" value="Genomic_DNA"/>
</dbReference>
<dbReference type="PANTHER" id="PTHR38167:SF1">
    <property type="entry name" value="C2H2-TYPE DOMAIN-CONTAINING PROTEIN"/>
    <property type="match status" value="1"/>
</dbReference>
<dbReference type="EMBL" id="KV417538">
    <property type="protein sequence ID" value="KZP22536.1"/>
    <property type="molecule type" value="Genomic_DNA"/>
</dbReference>
<evidence type="ECO:0000313" key="3">
    <source>
        <dbReference type="EMBL" id="KZP23887.1"/>
    </source>
</evidence>
<evidence type="ECO:0008006" key="5">
    <source>
        <dbReference type="Google" id="ProtNLM"/>
    </source>
</evidence>
<feature type="region of interest" description="Disordered" evidence="1">
    <location>
        <begin position="1"/>
        <end position="35"/>
    </location>
</feature>
<evidence type="ECO:0000313" key="2">
    <source>
        <dbReference type="EMBL" id="KZP22536.1"/>
    </source>
</evidence>
<gene>
    <name evidence="2" type="ORF">FIBSPDRAFT_824368</name>
    <name evidence="3" type="ORF">FIBSPDRAFT_919014</name>
</gene>
<feature type="compositionally biased region" description="Acidic residues" evidence="1">
    <location>
        <begin position="12"/>
        <end position="21"/>
    </location>
</feature>
<reference evidence="3 4" key="1">
    <citation type="journal article" date="2016" name="Mol. Biol. Evol.">
        <title>Comparative Genomics of Early-Diverging Mushroom-Forming Fungi Provides Insights into the Origins of Lignocellulose Decay Capabilities.</title>
        <authorList>
            <person name="Nagy L.G."/>
            <person name="Riley R."/>
            <person name="Tritt A."/>
            <person name="Adam C."/>
            <person name="Daum C."/>
            <person name="Floudas D."/>
            <person name="Sun H."/>
            <person name="Yadav J.S."/>
            <person name="Pangilinan J."/>
            <person name="Larsson K.H."/>
            <person name="Matsuura K."/>
            <person name="Barry K."/>
            <person name="Labutti K."/>
            <person name="Kuo R."/>
            <person name="Ohm R.A."/>
            <person name="Bhattacharya S.S."/>
            <person name="Shirouzu T."/>
            <person name="Yoshinaga Y."/>
            <person name="Martin F.M."/>
            <person name="Grigoriev I.V."/>
            <person name="Hibbett D.S."/>
        </authorList>
    </citation>
    <scope>NUCLEOTIDE SEQUENCE [LARGE SCALE GENOMIC DNA]</scope>
    <source>
        <strain evidence="3 4">CBS 109695</strain>
    </source>
</reference>
<keyword evidence="4" id="KW-1185">Reference proteome</keyword>
<organism evidence="3 4">
    <name type="scientific">Athelia psychrophila</name>
    <dbReference type="NCBI Taxonomy" id="1759441"/>
    <lineage>
        <taxon>Eukaryota</taxon>
        <taxon>Fungi</taxon>
        <taxon>Dikarya</taxon>
        <taxon>Basidiomycota</taxon>
        <taxon>Agaricomycotina</taxon>
        <taxon>Agaricomycetes</taxon>
        <taxon>Agaricomycetidae</taxon>
        <taxon>Atheliales</taxon>
        <taxon>Atheliaceae</taxon>
        <taxon>Athelia</taxon>
    </lineage>
</organism>